<dbReference type="InterPro" id="IPR024862">
    <property type="entry name" value="TRPV"/>
</dbReference>
<accession>A0A8H3QC39</accession>
<dbReference type="OrthoDB" id="2352140at2759"/>
<evidence type="ECO:0000256" key="3">
    <source>
        <dbReference type="ARBA" id="ARBA00022737"/>
    </source>
</evidence>
<dbReference type="Pfam" id="PF00520">
    <property type="entry name" value="Ion_trans"/>
    <property type="match status" value="1"/>
</dbReference>
<feature type="region of interest" description="Disordered" evidence="6">
    <location>
        <begin position="1"/>
        <end position="21"/>
    </location>
</feature>
<evidence type="ECO:0000313" key="9">
    <source>
        <dbReference type="EMBL" id="GES73477.1"/>
    </source>
</evidence>
<feature type="transmembrane region" description="Helical" evidence="7">
    <location>
        <begin position="828"/>
        <end position="849"/>
    </location>
</feature>
<dbReference type="InterPro" id="IPR005821">
    <property type="entry name" value="Ion_trans_dom"/>
</dbReference>
<evidence type="ECO:0000259" key="8">
    <source>
        <dbReference type="Pfam" id="PF00520"/>
    </source>
</evidence>
<dbReference type="PANTHER" id="PTHR10582:SF2">
    <property type="entry name" value="INACTIVE"/>
    <property type="match status" value="1"/>
</dbReference>
<feature type="transmembrane region" description="Helical" evidence="7">
    <location>
        <begin position="762"/>
        <end position="781"/>
    </location>
</feature>
<feature type="compositionally biased region" description="Basic and acidic residues" evidence="6">
    <location>
        <begin position="1093"/>
        <end position="1130"/>
    </location>
</feature>
<protein>
    <recommendedName>
        <fullName evidence="8">Ion transport domain-containing protein</fullName>
    </recommendedName>
</protein>
<sequence>MDETQNSTSAPETTIDISDNINGHEEETKDDIWKISKNHRETIGRIFVSQYMDDTEYGLDDYAVTYSKKDKSVLGWSIKENGPQADVYFKIDQIDGDLSHFNVLLSKKFLSFYNYENDYLVDLNSGRTSISTSERKIYKYYFTDKPKNTDPWEYSQIYDIVIPESLYRQTTICRTKLFLIVEGCKILMLQFDLLTMNLERQYTLELLKFPITIVINKNQTILAIGSNIFSMESGMLILKMDFSVFYRPIGFITLKDNSERLVIVDGFNNWKLVDPYQVYDEIDISNDKSVIAKLNRNIVIEDGNVYVKNEIDENNENGLDENNENKLQQLSNKTIYRNSIYTFPTFKVIRSMLNEVIDQVEIKRVISSEETVLKKNKNLDKFILRGELSHDTLSFEQDNFSRIIPHILLFKLLNNQDLVLIHVKGIEIYTINEYTYSKRYFWNNNEWKDIYERFKKDCNVIYDINFINKYYKPLIERILKNEFDDSNHSIPLPKSPNYDVEEIVEDVINNNFVSSEFGTETLKIAIKENWDFSRIVINNLLPKVGIELLKRSIKKGYDNIIRQIINKAIEDDSENNMLIISLTLLELCDNYPDFIIKYISCTSIKLSPFCNRIGNSKNTSLCSYTNFYIKESSMDNNGFKSISATYKWLTRDLRIKKEIQVVSFIVPFPQICVYQDDSENNDHDENHETENNSDIKSKMITILKKIITGLKIIMIIPKSNSIWNEFLYTPKSILFCNIDSNNFYDWWNFAAIIDYKWKTFGIYYYFLIWLFYTIFYICYSLASTLEQKSIPDFYFELLFIISIIFGSTFLIFEIRQCLWNYECYFNDIWNLFDVGAYLLPMIASIFWLINKSQPSWLVAISIILLNQIASMMLNVATKYDFVNPDGTISNATTMIQDPDSNKNLFNWFPTSLLAVYKLLTGDSGSLSSFTFREHSIMTILLVTFTFFTVIYLMNLFIGLLNLAIDDYNKKEEFLLQKAQIIMEIELFYMSSRQRNNKIWFPDWIYFEIPVTEVRKLINAIDNEQTVFNYPPVISKKLRELVVLTDVKKQTKEELAQEVKEKMNELESKLEKQNMEFKRQMECIMKYIGVEQGNKEEKDNKEENNKEKNDNEKEQDNKLGKQIEQTKEKLPKQNVGLKQQMDKLSQQMENIMELLKEART</sequence>
<keyword evidence="5 7" id="KW-0472">Membrane</keyword>
<feature type="transmembrane region" description="Helical" evidence="7">
    <location>
        <begin position="856"/>
        <end position="876"/>
    </location>
</feature>
<evidence type="ECO:0000256" key="1">
    <source>
        <dbReference type="ARBA" id="ARBA00004141"/>
    </source>
</evidence>
<name>A0A8H3QC39_9GLOM</name>
<gene>
    <name evidence="9" type="ORF">RCL2_000101300</name>
</gene>
<keyword evidence="2 7" id="KW-0812">Transmembrane</keyword>
<dbReference type="AlphaFoldDB" id="A0A8H3QC39"/>
<feature type="transmembrane region" description="Helical" evidence="7">
    <location>
        <begin position="793"/>
        <end position="812"/>
    </location>
</feature>
<keyword evidence="3" id="KW-0677">Repeat</keyword>
<feature type="region of interest" description="Disordered" evidence="6">
    <location>
        <begin position="1093"/>
        <end position="1136"/>
    </location>
</feature>
<dbReference type="EMBL" id="BLAL01000006">
    <property type="protein sequence ID" value="GES73477.1"/>
    <property type="molecule type" value="Genomic_DNA"/>
</dbReference>
<dbReference type="GO" id="GO:0005886">
    <property type="term" value="C:plasma membrane"/>
    <property type="evidence" value="ECO:0007669"/>
    <property type="project" value="TreeGrafter"/>
</dbReference>
<comment type="subcellular location">
    <subcellularLocation>
        <location evidence="1">Membrane</location>
        <topology evidence="1">Multi-pass membrane protein</topology>
    </subcellularLocation>
</comment>
<proteinExistence type="predicted"/>
<feature type="domain" description="Ion transport" evidence="8">
    <location>
        <begin position="878"/>
        <end position="971"/>
    </location>
</feature>
<keyword evidence="4 7" id="KW-1133">Transmembrane helix</keyword>
<feature type="transmembrane region" description="Helical" evidence="7">
    <location>
        <begin position="936"/>
        <end position="964"/>
    </location>
</feature>
<evidence type="ECO:0000313" key="10">
    <source>
        <dbReference type="Proteomes" id="UP000615446"/>
    </source>
</evidence>
<reference evidence="9" key="1">
    <citation type="submission" date="2019-10" db="EMBL/GenBank/DDBJ databases">
        <title>Conservation and host-specific expression of non-tandemly repeated heterogenous ribosome RNA gene in arbuscular mycorrhizal fungi.</title>
        <authorList>
            <person name="Maeda T."/>
            <person name="Kobayashi Y."/>
            <person name="Nakagawa T."/>
            <person name="Ezawa T."/>
            <person name="Yamaguchi K."/>
            <person name="Bino T."/>
            <person name="Nishimoto Y."/>
            <person name="Shigenobu S."/>
            <person name="Kawaguchi M."/>
        </authorList>
    </citation>
    <scope>NUCLEOTIDE SEQUENCE</scope>
    <source>
        <strain evidence="9">HR1</strain>
    </source>
</reference>
<evidence type="ECO:0000256" key="2">
    <source>
        <dbReference type="ARBA" id="ARBA00022692"/>
    </source>
</evidence>
<dbReference type="GO" id="GO:0005216">
    <property type="term" value="F:monoatomic ion channel activity"/>
    <property type="evidence" value="ECO:0007669"/>
    <property type="project" value="InterPro"/>
</dbReference>
<dbReference type="GO" id="GO:0098703">
    <property type="term" value="P:calcium ion import across plasma membrane"/>
    <property type="evidence" value="ECO:0007669"/>
    <property type="project" value="TreeGrafter"/>
</dbReference>
<evidence type="ECO:0000256" key="5">
    <source>
        <dbReference type="ARBA" id="ARBA00023136"/>
    </source>
</evidence>
<evidence type="ECO:0000256" key="7">
    <source>
        <dbReference type="SAM" id="Phobius"/>
    </source>
</evidence>
<evidence type="ECO:0000256" key="4">
    <source>
        <dbReference type="ARBA" id="ARBA00022989"/>
    </source>
</evidence>
<evidence type="ECO:0000256" key="6">
    <source>
        <dbReference type="SAM" id="MobiDB-lite"/>
    </source>
</evidence>
<organism evidence="9 10">
    <name type="scientific">Rhizophagus clarus</name>
    <dbReference type="NCBI Taxonomy" id="94130"/>
    <lineage>
        <taxon>Eukaryota</taxon>
        <taxon>Fungi</taxon>
        <taxon>Fungi incertae sedis</taxon>
        <taxon>Mucoromycota</taxon>
        <taxon>Glomeromycotina</taxon>
        <taxon>Glomeromycetes</taxon>
        <taxon>Glomerales</taxon>
        <taxon>Glomeraceae</taxon>
        <taxon>Rhizophagus</taxon>
    </lineage>
</organism>
<dbReference type="Proteomes" id="UP000615446">
    <property type="component" value="Unassembled WGS sequence"/>
</dbReference>
<comment type="caution">
    <text evidence="9">The sequence shown here is derived from an EMBL/GenBank/DDBJ whole genome shotgun (WGS) entry which is preliminary data.</text>
</comment>
<dbReference type="PANTHER" id="PTHR10582">
    <property type="entry name" value="TRANSIENT RECEPTOR POTENTIAL ION CHANNEL PROTEIN"/>
    <property type="match status" value="1"/>
</dbReference>